<feature type="region of interest" description="Disordered" evidence="7">
    <location>
        <begin position="1"/>
        <end position="29"/>
    </location>
</feature>
<dbReference type="NCBIfam" id="TIGR00632">
    <property type="entry name" value="vsr"/>
    <property type="match status" value="1"/>
</dbReference>
<keyword evidence="2 8" id="KW-0255">Endonuclease</keyword>
<evidence type="ECO:0000313" key="9">
    <source>
        <dbReference type="Proteomes" id="UP000094008"/>
    </source>
</evidence>
<dbReference type="Pfam" id="PF03852">
    <property type="entry name" value="Vsr"/>
    <property type="match status" value="1"/>
</dbReference>
<sequence>MAACGSGRRPQASSELVRSRMSRQRRRDTQPELLVRRILHARGIRYRIDGRPEADLRCKADILWRQVHMAVFIDGCFWHGCPEHATRPKANEQWWAEKLDGNIRRDRRMDAELTARGWKVLRFWEHEDPVGVADAICAHLGELRGAKRRW</sequence>
<dbReference type="Gene3D" id="3.40.960.10">
    <property type="entry name" value="VSR Endonuclease"/>
    <property type="match status" value="1"/>
</dbReference>
<comment type="caution">
    <text evidence="8">The sequence shown here is derived from an EMBL/GenBank/DDBJ whole genome shotgun (WGS) entry which is preliminary data.</text>
</comment>
<evidence type="ECO:0000256" key="5">
    <source>
        <dbReference type="ARBA" id="ARBA00023204"/>
    </source>
</evidence>
<protein>
    <submittedName>
        <fullName evidence="8">Very short patch repair endonuclease</fullName>
    </submittedName>
</protein>
<dbReference type="OrthoDB" id="9801520at2"/>
<keyword evidence="3" id="KW-0227">DNA damage</keyword>
<dbReference type="GO" id="GO:0016787">
    <property type="term" value="F:hydrolase activity"/>
    <property type="evidence" value="ECO:0007669"/>
    <property type="project" value="UniProtKB-KW"/>
</dbReference>
<proteinExistence type="inferred from homology"/>
<evidence type="ECO:0000313" key="8">
    <source>
        <dbReference type="EMBL" id="OBB84692.1"/>
    </source>
</evidence>
<evidence type="ECO:0000256" key="4">
    <source>
        <dbReference type="ARBA" id="ARBA00022801"/>
    </source>
</evidence>
<dbReference type="SUPFAM" id="SSF52980">
    <property type="entry name" value="Restriction endonuclease-like"/>
    <property type="match status" value="1"/>
</dbReference>
<dbReference type="AlphaFoldDB" id="A0A1A0VN65"/>
<keyword evidence="4" id="KW-0378">Hydrolase</keyword>
<accession>A0A1A0VN65</accession>
<keyword evidence="1" id="KW-0540">Nuclease</keyword>
<organism evidence="8 9">
    <name type="scientific">Mycolicibacterium peregrinum</name>
    <name type="common">Mycobacterium peregrinum</name>
    <dbReference type="NCBI Taxonomy" id="43304"/>
    <lineage>
        <taxon>Bacteria</taxon>
        <taxon>Bacillati</taxon>
        <taxon>Actinomycetota</taxon>
        <taxon>Actinomycetes</taxon>
        <taxon>Mycobacteriales</taxon>
        <taxon>Mycobacteriaceae</taxon>
        <taxon>Mycolicibacterium</taxon>
    </lineage>
</organism>
<dbReference type="EMBL" id="LZSY01000158">
    <property type="protein sequence ID" value="OBB84692.1"/>
    <property type="molecule type" value="Genomic_DNA"/>
</dbReference>
<name>A0A1A0VN65_MYCPR</name>
<keyword evidence="5" id="KW-0234">DNA repair</keyword>
<evidence type="ECO:0000256" key="2">
    <source>
        <dbReference type="ARBA" id="ARBA00022759"/>
    </source>
</evidence>
<evidence type="ECO:0000256" key="7">
    <source>
        <dbReference type="SAM" id="MobiDB-lite"/>
    </source>
</evidence>
<dbReference type="InterPro" id="IPR004603">
    <property type="entry name" value="DNA_mismatch_endonuc_vsr"/>
</dbReference>
<evidence type="ECO:0000256" key="3">
    <source>
        <dbReference type="ARBA" id="ARBA00022763"/>
    </source>
</evidence>
<dbReference type="GO" id="GO:0004519">
    <property type="term" value="F:endonuclease activity"/>
    <property type="evidence" value="ECO:0007669"/>
    <property type="project" value="UniProtKB-KW"/>
</dbReference>
<comment type="similarity">
    <text evidence="6">Belongs to the Vsr family.</text>
</comment>
<dbReference type="Proteomes" id="UP000094008">
    <property type="component" value="Unassembled WGS sequence"/>
</dbReference>
<gene>
    <name evidence="8" type="ORF">A5779_05795</name>
</gene>
<evidence type="ECO:0000256" key="1">
    <source>
        <dbReference type="ARBA" id="ARBA00022722"/>
    </source>
</evidence>
<evidence type="ECO:0000256" key="6">
    <source>
        <dbReference type="ARBA" id="ARBA00029466"/>
    </source>
</evidence>
<dbReference type="GO" id="GO:0006298">
    <property type="term" value="P:mismatch repair"/>
    <property type="evidence" value="ECO:0007669"/>
    <property type="project" value="InterPro"/>
</dbReference>
<reference evidence="9" key="1">
    <citation type="submission" date="2016-06" db="EMBL/GenBank/DDBJ databases">
        <authorList>
            <person name="Sutton G."/>
            <person name="Brinkac L."/>
            <person name="Sanka R."/>
            <person name="Adams M."/>
            <person name="Lau E."/>
            <person name="Mehaffy C."/>
            <person name="Tameris M."/>
            <person name="Hatherill M."/>
            <person name="Hanekom W."/>
            <person name="Mahomed H."/>
            <person name="Mcshane H."/>
        </authorList>
    </citation>
    <scope>NUCLEOTIDE SEQUENCE [LARGE SCALE GENOMIC DNA]</scope>
    <source>
        <strain evidence="9">852002-10433_SCH5171157</strain>
    </source>
</reference>
<dbReference type="InterPro" id="IPR011335">
    <property type="entry name" value="Restrct_endonuc-II-like"/>
</dbReference>